<reference evidence="3 4" key="1">
    <citation type="journal article" date="2015" name="Nat. Commun.">
        <title>Lucilia cuprina genome unlocks parasitic fly biology to underpin future interventions.</title>
        <authorList>
            <person name="Anstead C.A."/>
            <person name="Korhonen P.K."/>
            <person name="Young N.D."/>
            <person name="Hall R.S."/>
            <person name="Jex A.R."/>
            <person name="Murali S.C."/>
            <person name="Hughes D.S."/>
            <person name="Lee S.F."/>
            <person name="Perry T."/>
            <person name="Stroehlein A.J."/>
            <person name="Ansell B.R."/>
            <person name="Breugelmans B."/>
            <person name="Hofmann A."/>
            <person name="Qu J."/>
            <person name="Dugan S."/>
            <person name="Lee S.L."/>
            <person name="Chao H."/>
            <person name="Dinh H."/>
            <person name="Han Y."/>
            <person name="Doddapaneni H.V."/>
            <person name="Worley K.C."/>
            <person name="Muzny D.M."/>
            <person name="Ioannidis P."/>
            <person name="Waterhouse R.M."/>
            <person name="Zdobnov E.M."/>
            <person name="James P.J."/>
            <person name="Bagnall N.H."/>
            <person name="Kotze A.C."/>
            <person name="Gibbs R.A."/>
            <person name="Richards S."/>
            <person name="Batterham P."/>
            <person name="Gasser R.B."/>
        </authorList>
    </citation>
    <scope>NUCLEOTIDE SEQUENCE [LARGE SCALE GENOMIC DNA]</scope>
    <source>
        <strain evidence="3 4">LS</strain>
        <tissue evidence="3">Full body</tissue>
    </source>
</reference>
<organism evidence="3 4">
    <name type="scientific">Lucilia cuprina</name>
    <name type="common">Green bottle fly</name>
    <name type="synonym">Australian sheep blowfly</name>
    <dbReference type="NCBI Taxonomy" id="7375"/>
    <lineage>
        <taxon>Eukaryota</taxon>
        <taxon>Metazoa</taxon>
        <taxon>Ecdysozoa</taxon>
        <taxon>Arthropoda</taxon>
        <taxon>Hexapoda</taxon>
        <taxon>Insecta</taxon>
        <taxon>Pterygota</taxon>
        <taxon>Neoptera</taxon>
        <taxon>Endopterygota</taxon>
        <taxon>Diptera</taxon>
        <taxon>Brachycera</taxon>
        <taxon>Muscomorpha</taxon>
        <taxon>Oestroidea</taxon>
        <taxon>Calliphoridae</taxon>
        <taxon>Luciliinae</taxon>
        <taxon>Lucilia</taxon>
    </lineage>
</organism>
<keyword evidence="2" id="KW-1133">Transmembrane helix</keyword>
<proteinExistence type="predicted"/>
<accession>A0A0L0BNW5</accession>
<feature type="transmembrane region" description="Helical" evidence="2">
    <location>
        <begin position="439"/>
        <end position="461"/>
    </location>
</feature>
<dbReference type="AlphaFoldDB" id="A0A0L0BNW5"/>
<feature type="compositionally biased region" description="Basic residues" evidence="1">
    <location>
        <begin position="229"/>
        <end position="241"/>
    </location>
</feature>
<feature type="compositionally biased region" description="Basic residues" evidence="1">
    <location>
        <begin position="1"/>
        <end position="10"/>
    </location>
</feature>
<dbReference type="EMBL" id="JRES01001695">
    <property type="protein sequence ID" value="KNC20909.1"/>
    <property type="molecule type" value="Genomic_DNA"/>
</dbReference>
<sequence length="633" mass="67602">MFTTPRKQKQQHSMDAKEYHNSPQHKSLININTNTPIPTTSSTTTTTNITTPIVFENGTMFGAISPDTTNNSAKLSVTSSDNNTTTYLTIPEIVISASSSSNTLNRSRCEMSQANSEESAMESTALLEATTTTSSIIPSAGISDSNDEPAVLQDEFDQFILNRTTSESNILESSIYSELQFPPSLHGGILAINSSNGVGTGGYVSSSGGPTVATQLAGPQTPPHGNARQTKRTKRKHKTKSKCTATAATLAAAASQRSSPTHYPPRYTAIFMDAHHHGHQQYGNVMTTSSQHHSGGGAANALGQIASAAASSPFLNAPVAQDTAAYMQQFQYFQQRPMVTTMSPMAGHHRHHRSLYDGATTTAGIENPLNLHHTTATTAAVVPPAGGGITPPIRLSFRKWFSRPSLPFVIGILALGGVACTLGGIVLGSTGLIEHSTQYLSAALLMIGIGVSLLVISGAIWRLSLPDDVDECPCYRHMEMCRNCNSPYCNSRLMGGNYLYPEFQHRPPPPSYLTSLNECAGMSLLFHPTASAPQAAAYSTLRVNTPPPLYRSTNSLSVYATSPPPSHPSHSLTLTSAGQQYTAANTSTIVPNLPPNSVGIVPDHSVITMSTVMENLQAQTQPLIKEFNYLELD</sequence>
<evidence type="ECO:0000256" key="1">
    <source>
        <dbReference type="SAM" id="MobiDB-lite"/>
    </source>
</evidence>
<evidence type="ECO:0000313" key="3">
    <source>
        <dbReference type="EMBL" id="KNC20909.1"/>
    </source>
</evidence>
<gene>
    <name evidence="3" type="ORF">FF38_00325</name>
</gene>
<keyword evidence="4" id="KW-1185">Reference proteome</keyword>
<keyword evidence="2" id="KW-0812">Transmembrane</keyword>
<feature type="region of interest" description="Disordered" evidence="1">
    <location>
        <begin position="1"/>
        <end position="24"/>
    </location>
</feature>
<name>A0A0L0BNW5_LUCCU</name>
<dbReference type="STRING" id="7375.A0A0L0BNW5"/>
<evidence type="ECO:0000313" key="4">
    <source>
        <dbReference type="Proteomes" id="UP000037069"/>
    </source>
</evidence>
<evidence type="ECO:0000256" key="2">
    <source>
        <dbReference type="SAM" id="Phobius"/>
    </source>
</evidence>
<protein>
    <submittedName>
        <fullName evidence="3">Uncharacterized protein</fullName>
    </submittedName>
</protein>
<dbReference type="OrthoDB" id="10070859at2759"/>
<feature type="transmembrane region" description="Helical" evidence="2">
    <location>
        <begin position="406"/>
        <end position="427"/>
    </location>
</feature>
<comment type="caution">
    <text evidence="3">The sequence shown here is derived from an EMBL/GenBank/DDBJ whole genome shotgun (WGS) entry which is preliminary data.</text>
</comment>
<feature type="region of interest" description="Disordered" evidence="1">
    <location>
        <begin position="215"/>
        <end position="241"/>
    </location>
</feature>
<dbReference type="OMA" id="EYAFIYH"/>
<dbReference type="Proteomes" id="UP000037069">
    <property type="component" value="Unassembled WGS sequence"/>
</dbReference>
<keyword evidence="2" id="KW-0472">Membrane</keyword>